<dbReference type="AlphaFoldDB" id="A0A5S4FPC7"/>
<accession>A0A5S4FPC7</accession>
<reference evidence="4 5" key="1">
    <citation type="submission" date="2019-05" db="EMBL/GenBank/DDBJ databases">
        <title>Draft genome sequence of Nonomuraea turkmeniaca DSM 43926.</title>
        <authorList>
            <person name="Saricaoglu S."/>
            <person name="Isik K."/>
        </authorList>
    </citation>
    <scope>NUCLEOTIDE SEQUENCE [LARGE SCALE GENOMIC DNA]</scope>
    <source>
        <strain evidence="4 5">DSM 43926</strain>
    </source>
</reference>
<organism evidence="4 5">
    <name type="scientific">Nonomuraea turkmeniaca</name>
    <dbReference type="NCBI Taxonomy" id="103838"/>
    <lineage>
        <taxon>Bacteria</taxon>
        <taxon>Bacillati</taxon>
        <taxon>Actinomycetota</taxon>
        <taxon>Actinomycetes</taxon>
        <taxon>Streptosporangiales</taxon>
        <taxon>Streptosporangiaceae</taxon>
        <taxon>Nonomuraea</taxon>
    </lineage>
</organism>
<feature type="domain" description="IPT/TIG" evidence="3">
    <location>
        <begin position="167"/>
        <end position="249"/>
    </location>
</feature>
<dbReference type="InterPro" id="IPR014756">
    <property type="entry name" value="Ig_E-set"/>
</dbReference>
<evidence type="ECO:0000313" key="5">
    <source>
        <dbReference type="Proteomes" id="UP000309128"/>
    </source>
</evidence>
<keyword evidence="2" id="KW-0472">Membrane</keyword>
<feature type="region of interest" description="Disordered" evidence="1">
    <location>
        <begin position="1"/>
        <end position="36"/>
    </location>
</feature>
<sequence>MGRHQAQARAGRRVRGATSSPLSCSPARRKPPHQPPSAVVIRSRQLWPLGLAIGVLAGLAGAIALWWTLLRADDLDIPAPPPQPLLQAARKGPAMTLYAENGAQLTKAAAQAKTAAVPVTDPLIRVAENLYVGHRADGTTFPGSGRKLKFAKDTIIPRSKLDACFPAAIVTTISPANGPAAGGTQVTIKGANFTPGSTVTFGGTAATGVTVVDESTIRCTTPAEDAGAADVAVTTDADTVTKTGAFTYA</sequence>
<comment type="caution">
    <text evidence="4">The sequence shown here is derived from an EMBL/GenBank/DDBJ whole genome shotgun (WGS) entry which is preliminary data.</text>
</comment>
<dbReference type="EMBL" id="VCKY01000034">
    <property type="protein sequence ID" value="TMR22051.1"/>
    <property type="molecule type" value="Genomic_DNA"/>
</dbReference>
<feature type="transmembrane region" description="Helical" evidence="2">
    <location>
        <begin position="46"/>
        <end position="69"/>
    </location>
</feature>
<keyword evidence="2" id="KW-0812">Transmembrane</keyword>
<dbReference type="Pfam" id="PF01833">
    <property type="entry name" value="TIG"/>
    <property type="match status" value="1"/>
</dbReference>
<keyword evidence="5" id="KW-1185">Reference proteome</keyword>
<dbReference type="Proteomes" id="UP000309128">
    <property type="component" value="Unassembled WGS sequence"/>
</dbReference>
<dbReference type="GO" id="GO:0005975">
    <property type="term" value="P:carbohydrate metabolic process"/>
    <property type="evidence" value="ECO:0007669"/>
    <property type="project" value="UniProtKB-ARBA"/>
</dbReference>
<dbReference type="CDD" id="cd00102">
    <property type="entry name" value="IPT"/>
    <property type="match status" value="1"/>
</dbReference>
<dbReference type="OrthoDB" id="4220809at2"/>
<evidence type="ECO:0000256" key="2">
    <source>
        <dbReference type="SAM" id="Phobius"/>
    </source>
</evidence>
<evidence type="ECO:0000256" key="1">
    <source>
        <dbReference type="SAM" id="MobiDB-lite"/>
    </source>
</evidence>
<dbReference type="InterPro" id="IPR013783">
    <property type="entry name" value="Ig-like_fold"/>
</dbReference>
<evidence type="ECO:0000259" key="3">
    <source>
        <dbReference type="SMART" id="SM00429"/>
    </source>
</evidence>
<name>A0A5S4FPC7_9ACTN</name>
<proteinExistence type="predicted"/>
<dbReference type="SUPFAM" id="SSF81296">
    <property type="entry name" value="E set domains"/>
    <property type="match status" value="1"/>
</dbReference>
<evidence type="ECO:0000313" key="4">
    <source>
        <dbReference type="EMBL" id="TMR22051.1"/>
    </source>
</evidence>
<gene>
    <name evidence="4" type="ORF">ETD86_12830</name>
</gene>
<protein>
    <recommendedName>
        <fullName evidence="3">IPT/TIG domain-containing protein</fullName>
    </recommendedName>
</protein>
<dbReference type="SMART" id="SM00429">
    <property type="entry name" value="IPT"/>
    <property type="match status" value="1"/>
</dbReference>
<dbReference type="Gene3D" id="2.60.40.10">
    <property type="entry name" value="Immunoglobulins"/>
    <property type="match status" value="1"/>
</dbReference>
<dbReference type="InterPro" id="IPR002909">
    <property type="entry name" value="IPT_dom"/>
</dbReference>
<keyword evidence="2" id="KW-1133">Transmembrane helix</keyword>